<evidence type="ECO:0000256" key="9">
    <source>
        <dbReference type="SAM" id="Phobius"/>
    </source>
</evidence>
<evidence type="ECO:0000256" key="8">
    <source>
        <dbReference type="SAM" id="MobiDB-lite"/>
    </source>
</evidence>
<dbReference type="PROSITE" id="PS00108">
    <property type="entry name" value="PROTEIN_KINASE_ST"/>
    <property type="match status" value="1"/>
</dbReference>
<feature type="transmembrane region" description="Helical" evidence="9">
    <location>
        <begin position="484"/>
        <end position="505"/>
    </location>
</feature>
<feature type="compositionally biased region" description="Low complexity" evidence="8">
    <location>
        <begin position="425"/>
        <end position="452"/>
    </location>
</feature>
<dbReference type="PANTHER" id="PTHR43289">
    <property type="entry name" value="MITOGEN-ACTIVATED PROTEIN KINASE KINASE KINASE 20-RELATED"/>
    <property type="match status" value="1"/>
</dbReference>
<keyword evidence="5 11" id="KW-0418">Kinase</keyword>
<evidence type="ECO:0000256" key="6">
    <source>
        <dbReference type="ARBA" id="ARBA00022840"/>
    </source>
</evidence>
<feature type="region of interest" description="Disordered" evidence="8">
    <location>
        <begin position="273"/>
        <end position="474"/>
    </location>
</feature>
<feature type="binding site" evidence="7">
    <location>
        <position position="43"/>
    </location>
    <ligand>
        <name>ATP</name>
        <dbReference type="ChEBI" id="CHEBI:30616"/>
    </ligand>
</feature>
<dbReference type="Proteomes" id="UP000661607">
    <property type="component" value="Unassembled WGS sequence"/>
</dbReference>
<feature type="compositionally biased region" description="Pro residues" evidence="8">
    <location>
        <begin position="338"/>
        <end position="352"/>
    </location>
</feature>
<keyword evidence="6 7" id="KW-0067">ATP-binding</keyword>
<comment type="caution">
    <text evidence="11">The sequence shown here is derived from an EMBL/GenBank/DDBJ whole genome shotgun (WGS) entry which is preliminary data.</text>
</comment>
<accession>A0ABR9K8P8</accession>
<feature type="domain" description="Protein kinase" evidence="10">
    <location>
        <begin position="14"/>
        <end position="271"/>
    </location>
</feature>
<evidence type="ECO:0000313" key="11">
    <source>
        <dbReference type="EMBL" id="MBE1558280.1"/>
    </source>
</evidence>
<feature type="transmembrane region" description="Helical" evidence="9">
    <location>
        <begin position="517"/>
        <end position="540"/>
    </location>
</feature>
<feature type="compositionally biased region" description="Polar residues" evidence="8">
    <location>
        <begin position="390"/>
        <end position="408"/>
    </location>
</feature>
<name>A0ABR9K8P8_9ACTN</name>
<dbReference type="PROSITE" id="PS50011">
    <property type="entry name" value="PROTEIN_KINASE_DOM"/>
    <property type="match status" value="1"/>
</dbReference>
<dbReference type="Gene3D" id="1.10.510.10">
    <property type="entry name" value="Transferase(Phosphotransferase) domain 1"/>
    <property type="match status" value="1"/>
</dbReference>
<keyword evidence="9" id="KW-1133">Transmembrane helix</keyword>
<dbReference type="Pfam" id="PF00069">
    <property type="entry name" value="Pkinase"/>
    <property type="match status" value="1"/>
</dbReference>
<evidence type="ECO:0000256" key="4">
    <source>
        <dbReference type="ARBA" id="ARBA00022741"/>
    </source>
</evidence>
<dbReference type="SMART" id="SM00220">
    <property type="entry name" value="S_TKc"/>
    <property type="match status" value="1"/>
</dbReference>
<organism evidence="11 12">
    <name type="scientific">Nonomuraea africana</name>
    <dbReference type="NCBI Taxonomy" id="46171"/>
    <lineage>
        <taxon>Bacteria</taxon>
        <taxon>Bacillati</taxon>
        <taxon>Actinomycetota</taxon>
        <taxon>Actinomycetes</taxon>
        <taxon>Streptosporangiales</taxon>
        <taxon>Streptosporangiaceae</taxon>
        <taxon>Nonomuraea</taxon>
    </lineage>
</organism>
<evidence type="ECO:0000256" key="1">
    <source>
        <dbReference type="ARBA" id="ARBA00012513"/>
    </source>
</evidence>
<keyword evidence="3" id="KW-0808">Transferase</keyword>
<feature type="transmembrane region" description="Helical" evidence="9">
    <location>
        <begin position="575"/>
        <end position="593"/>
    </location>
</feature>
<feature type="compositionally biased region" description="Low complexity" evidence="8">
    <location>
        <begin position="353"/>
        <end position="367"/>
    </location>
</feature>
<keyword evidence="4 7" id="KW-0547">Nucleotide-binding</keyword>
<dbReference type="InterPro" id="IPR008271">
    <property type="entry name" value="Ser/Thr_kinase_AS"/>
</dbReference>
<evidence type="ECO:0000256" key="5">
    <source>
        <dbReference type="ARBA" id="ARBA00022777"/>
    </source>
</evidence>
<dbReference type="PROSITE" id="PS00107">
    <property type="entry name" value="PROTEIN_KINASE_ATP"/>
    <property type="match status" value="1"/>
</dbReference>
<feature type="transmembrane region" description="Helical" evidence="9">
    <location>
        <begin position="605"/>
        <end position="625"/>
    </location>
</feature>
<feature type="compositionally biased region" description="Basic and acidic residues" evidence="8">
    <location>
        <begin position="276"/>
        <end position="286"/>
    </location>
</feature>
<dbReference type="InterPro" id="IPR017441">
    <property type="entry name" value="Protein_kinase_ATP_BS"/>
</dbReference>
<keyword evidence="12" id="KW-1185">Reference proteome</keyword>
<dbReference type="EC" id="2.7.11.1" evidence="1"/>
<dbReference type="EMBL" id="JADBEF010000001">
    <property type="protein sequence ID" value="MBE1558280.1"/>
    <property type="molecule type" value="Genomic_DNA"/>
</dbReference>
<keyword evidence="9" id="KW-0472">Membrane</keyword>
<proteinExistence type="predicted"/>
<evidence type="ECO:0000256" key="2">
    <source>
        <dbReference type="ARBA" id="ARBA00022527"/>
    </source>
</evidence>
<gene>
    <name evidence="11" type="ORF">H4W81_001059</name>
</gene>
<dbReference type="InterPro" id="IPR011009">
    <property type="entry name" value="Kinase-like_dom_sf"/>
</dbReference>
<evidence type="ECO:0000259" key="10">
    <source>
        <dbReference type="PROSITE" id="PS50011"/>
    </source>
</evidence>
<protein>
    <recommendedName>
        <fullName evidence="1">non-specific serine/threonine protein kinase</fullName>
        <ecNumber evidence="1">2.7.11.1</ecNumber>
    </recommendedName>
</protein>
<dbReference type="PANTHER" id="PTHR43289:SF6">
    <property type="entry name" value="SERINE_THREONINE-PROTEIN KINASE NEKL-3"/>
    <property type="match status" value="1"/>
</dbReference>
<evidence type="ECO:0000256" key="3">
    <source>
        <dbReference type="ARBA" id="ARBA00022679"/>
    </source>
</evidence>
<dbReference type="RefSeq" id="WP_192773723.1">
    <property type="nucleotide sequence ID" value="NZ_BAAASY010000036.1"/>
</dbReference>
<dbReference type="CDD" id="cd14014">
    <property type="entry name" value="STKc_PknB_like"/>
    <property type="match status" value="1"/>
</dbReference>
<evidence type="ECO:0000313" key="12">
    <source>
        <dbReference type="Proteomes" id="UP000661607"/>
    </source>
</evidence>
<dbReference type="Gene3D" id="3.30.200.20">
    <property type="entry name" value="Phosphorylase Kinase, domain 1"/>
    <property type="match status" value="1"/>
</dbReference>
<dbReference type="InterPro" id="IPR000719">
    <property type="entry name" value="Prot_kinase_dom"/>
</dbReference>
<evidence type="ECO:0000256" key="7">
    <source>
        <dbReference type="PROSITE-ProRule" id="PRU10141"/>
    </source>
</evidence>
<keyword evidence="9" id="KW-0812">Transmembrane</keyword>
<sequence>MGEPSGERLVGGRYLLAEELGRGGMGAVWRAHDQVLDRPVALKQVLVPGWMGERDRERAFERVLREARATARLRNPYVITIHDVVMDEGHPWIVMELLPASSLEQVLERSGPLPERVVADIGVKLLEALRAAHAAGITHRDVKPANVLLLDDGGVVLTDFGIAHVANSPTLTATGMLMGSPAYMAPERLEGEPAGEASDLWALGATLYAAVEGVPPYPRDSPVAVMAAILMREPRPMRLGARLLPVVEGLLRKSPQERLTAEAASVALAAVAGRRHGGETRRREGSRALAVLVRGDETDPDTPTDPMRAQPHETDPPSPGVPESPALHAPSVSESPAPSSPDAPESPAPPSSGVPESPVLPSSGVPEATSSGVPKGTGSGVPEAAGPSSPGASDTPAPSTSDGAQTPTSPSSGVPEVSGPPSPGVPGASVPLSGSPDPLPAASATPPASFHPLSQAEEAAQAQTPGMAAGGGDAMREEGGLGAVAVRGLGLGAVVAATLGVLAYVGPRVARRLGAEVTVVGPGTALLVLFAAVALLAVVLPRELLPHGGANAILTRALPFVAGAAYLGGYQTGTGSHVTMSLAYALLTVWAAVTSQRTWRRSRAAAAVGAAATACLTALTVAHLWIDLAGPSALTTGLLEALPELTAAAWALHTGWAWWAAARRTG</sequence>
<dbReference type="SUPFAM" id="SSF56112">
    <property type="entry name" value="Protein kinase-like (PK-like)"/>
    <property type="match status" value="1"/>
</dbReference>
<reference evidence="11 12" key="1">
    <citation type="submission" date="2020-10" db="EMBL/GenBank/DDBJ databases">
        <title>Sequencing the genomes of 1000 actinobacteria strains.</title>
        <authorList>
            <person name="Klenk H.-P."/>
        </authorList>
    </citation>
    <scope>NUCLEOTIDE SEQUENCE [LARGE SCALE GENOMIC DNA]</scope>
    <source>
        <strain evidence="11 12">DSM 43748</strain>
    </source>
</reference>
<keyword evidence="2 11" id="KW-0723">Serine/threonine-protein kinase</keyword>
<feature type="transmembrane region" description="Helical" evidence="9">
    <location>
        <begin position="645"/>
        <end position="662"/>
    </location>
</feature>
<dbReference type="GO" id="GO:0004674">
    <property type="term" value="F:protein serine/threonine kinase activity"/>
    <property type="evidence" value="ECO:0007669"/>
    <property type="project" value="UniProtKB-KW"/>
</dbReference>